<evidence type="ECO:0000313" key="3">
    <source>
        <dbReference type="Proteomes" id="UP000671879"/>
    </source>
</evidence>
<protein>
    <submittedName>
        <fullName evidence="2">Uncharacterized protein</fullName>
    </submittedName>
</protein>
<name>A0A9Q7AAM9_9BACT</name>
<keyword evidence="1" id="KW-1133">Transmembrane helix</keyword>
<evidence type="ECO:0000313" key="2">
    <source>
        <dbReference type="EMBL" id="QTX31259.1"/>
    </source>
</evidence>
<evidence type="ECO:0000256" key="1">
    <source>
        <dbReference type="SAM" id="Phobius"/>
    </source>
</evidence>
<accession>A0A9Q7AAM9</accession>
<proteinExistence type="predicted"/>
<dbReference type="AlphaFoldDB" id="A0A9Q7AAM9"/>
<gene>
    <name evidence="2" type="ORF">KAR29_07570</name>
</gene>
<feature type="transmembrane region" description="Helical" evidence="1">
    <location>
        <begin position="23"/>
        <end position="46"/>
    </location>
</feature>
<organism evidence="2 3">
    <name type="scientific">Aminithiophilus ramosus</name>
    <dbReference type="NCBI Taxonomy" id="3029084"/>
    <lineage>
        <taxon>Bacteria</taxon>
        <taxon>Thermotogati</taxon>
        <taxon>Synergistota</taxon>
        <taxon>Synergistia</taxon>
        <taxon>Synergistales</taxon>
        <taxon>Aminithiophilaceae</taxon>
        <taxon>Aminithiophilus</taxon>
    </lineage>
</organism>
<keyword evidence="1" id="KW-0472">Membrane</keyword>
<reference evidence="3" key="1">
    <citation type="submission" date="2021-04" db="EMBL/GenBank/DDBJ databases">
        <title>A novel Synergistetes isolate from a pyrite-forming mixed culture.</title>
        <authorList>
            <person name="Bunk B."/>
            <person name="Sproer C."/>
            <person name="Spring S."/>
            <person name="Pester M."/>
        </authorList>
    </citation>
    <scope>NUCLEOTIDE SEQUENCE [LARGE SCALE GENOMIC DNA]</scope>
    <source>
        <strain evidence="3">J.5.4.2-T.3.5.2</strain>
    </source>
</reference>
<dbReference type="KEGG" id="aram:KAR29_07570"/>
<sequence>MIDVNGGGVRSHAKKRKGMREGFALPLALAALLVGGTFVAVSVHLVDTFVSVSTSACLSDELFNAAQDGLERGKAYLLERGPVSDDLSLSFSDGSLSIVVSILPAAVVSPDRPHIPPKGGGAVFPSGAFSAVIEPEVLESLGNAFGGLTTRNYLIRSRARRGERSRIVEILLEVTR</sequence>
<keyword evidence="3" id="KW-1185">Reference proteome</keyword>
<keyword evidence="1" id="KW-0812">Transmembrane</keyword>
<dbReference type="EMBL" id="CP072943">
    <property type="protein sequence ID" value="QTX31259.1"/>
    <property type="molecule type" value="Genomic_DNA"/>
</dbReference>
<dbReference type="Proteomes" id="UP000671879">
    <property type="component" value="Chromosome"/>
</dbReference>
<dbReference type="RefSeq" id="WP_274372406.1">
    <property type="nucleotide sequence ID" value="NZ_CP072943.1"/>
</dbReference>